<evidence type="ECO:0000256" key="1">
    <source>
        <dbReference type="ARBA" id="ARBA00004141"/>
    </source>
</evidence>
<dbReference type="Gene3D" id="1.20.1250.20">
    <property type="entry name" value="MFS general substrate transporter like domains"/>
    <property type="match status" value="1"/>
</dbReference>
<dbReference type="SUPFAM" id="SSF103473">
    <property type="entry name" value="MFS general substrate transporter"/>
    <property type="match status" value="1"/>
</dbReference>
<evidence type="ECO:0000259" key="9">
    <source>
        <dbReference type="PROSITE" id="PS50850"/>
    </source>
</evidence>
<feature type="transmembrane region" description="Helical" evidence="8">
    <location>
        <begin position="145"/>
        <end position="169"/>
    </location>
</feature>
<feature type="transmembrane region" description="Helical" evidence="8">
    <location>
        <begin position="308"/>
        <end position="329"/>
    </location>
</feature>
<comment type="subcellular location">
    <subcellularLocation>
        <location evidence="1">Membrane</location>
        <topology evidence="1">Multi-pass membrane protein</topology>
    </subcellularLocation>
</comment>
<dbReference type="NCBIfam" id="TIGR00879">
    <property type="entry name" value="SP"/>
    <property type="match status" value="1"/>
</dbReference>
<evidence type="ECO:0000256" key="3">
    <source>
        <dbReference type="ARBA" id="ARBA00022448"/>
    </source>
</evidence>
<evidence type="ECO:0000313" key="11">
    <source>
        <dbReference type="Proteomes" id="UP001430848"/>
    </source>
</evidence>
<proteinExistence type="inferred from homology"/>
<evidence type="ECO:0000256" key="2">
    <source>
        <dbReference type="ARBA" id="ARBA00010992"/>
    </source>
</evidence>
<keyword evidence="3 7" id="KW-0813">Transport</keyword>
<keyword evidence="11" id="KW-1185">Reference proteome</keyword>
<dbReference type="InterPro" id="IPR003663">
    <property type="entry name" value="Sugar/inositol_transpt"/>
</dbReference>
<dbReference type="PRINTS" id="PR00171">
    <property type="entry name" value="SUGRTRNSPORT"/>
</dbReference>
<feature type="transmembrane region" description="Helical" evidence="8">
    <location>
        <begin position="406"/>
        <end position="424"/>
    </location>
</feature>
<organism evidence="10 11">
    <name type="scientific">Diaporthe eres</name>
    <name type="common">Phomopsis oblonga</name>
    <dbReference type="NCBI Taxonomy" id="83184"/>
    <lineage>
        <taxon>Eukaryota</taxon>
        <taxon>Fungi</taxon>
        <taxon>Dikarya</taxon>
        <taxon>Ascomycota</taxon>
        <taxon>Pezizomycotina</taxon>
        <taxon>Sordariomycetes</taxon>
        <taxon>Sordariomycetidae</taxon>
        <taxon>Diaporthales</taxon>
        <taxon>Diaporthaceae</taxon>
        <taxon>Diaporthe</taxon>
        <taxon>Diaporthe eres species complex</taxon>
    </lineage>
</organism>
<gene>
    <name evidence="10" type="ORF">SLS63_012461</name>
</gene>
<feature type="transmembrane region" description="Helical" evidence="8">
    <location>
        <begin position="116"/>
        <end position="133"/>
    </location>
</feature>
<evidence type="ECO:0000256" key="5">
    <source>
        <dbReference type="ARBA" id="ARBA00022989"/>
    </source>
</evidence>
<sequence>MGNWAQYYIPATAAIGTAMYGIDTGIIATTIGHQSFNDHMFPPDGEDAALIGKPHLPGISTGIGKTNAVGTLFAGWTADRFSRRYTLTIASAIAIVGILLSVIGTNVGMFITGRLLTGWSSGMILPVSAIYMAEVSKPKNRGIVVGFQGMGTATGFFLANWIGYSGIFFEGNLQWRLPLSLQFPCAVLMLIGSLVILPFTPRWLVSQDRFEEAHAVLARIHSDEGEEFIDQEVIQIREQTALERSYKRVGGEKWYSNFLMLFTKQYIKRLGFVCFIQALTQFGGVTVIQNYQNIFYGTVGFTGDTALLISGIYGIMGLTGQIINLLVVADRWRRTTTLWVGCLVLAIMLAICEALSALFSDGSNQAASRTTIAFIFLYSAFFAIFFNSTMWVVCSELLPVFIRSSGLAVGTFASGVASIVISQITPVALENISWRYYNVFIAANLLGVVVYLFFLPDTKGKTLEEIGELFGDTLATAHIGDIDVDGKQGAGVIELENASYTRSRDV</sequence>
<dbReference type="InterPro" id="IPR005828">
    <property type="entry name" value="MFS_sugar_transport-like"/>
</dbReference>
<keyword evidence="4 8" id="KW-0812">Transmembrane</keyword>
<evidence type="ECO:0000256" key="6">
    <source>
        <dbReference type="ARBA" id="ARBA00023136"/>
    </source>
</evidence>
<dbReference type="EMBL" id="JAKNSF020000138">
    <property type="protein sequence ID" value="KAK7712223.1"/>
    <property type="molecule type" value="Genomic_DNA"/>
</dbReference>
<feature type="transmembrane region" description="Helical" evidence="8">
    <location>
        <begin position="336"/>
        <end position="359"/>
    </location>
</feature>
<comment type="caution">
    <text evidence="10">The sequence shown here is derived from an EMBL/GenBank/DDBJ whole genome shotgun (WGS) entry which is preliminary data.</text>
</comment>
<feature type="transmembrane region" description="Helical" evidence="8">
    <location>
        <begin position="436"/>
        <end position="455"/>
    </location>
</feature>
<evidence type="ECO:0000313" key="10">
    <source>
        <dbReference type="EMBL" id="KAK7712223.1"/>
    </source>
</evidence>
<dbReference type="InterPro" id="IPR050360">
    <property type="entry name" value="MFS_Sugar_Transporters"/>
</dbReference>
<keyword evidence="5 8" id="KW-1133">Transmembrane helix</keyword>
<keyword evidence="6 8" id="KW-0472">Membrane</keyword>
<accession>A0ABR1NR80</accession>
<evidence type="ECO:0000256" key="7">
    <source>
        <dbReference type="RuleBase" id="RU003346"/>
    </source>
</evidence>
<protein>
    <recommendedName>
        <fullName evidence="9">Major facilitator superfamily (MFS) profile domain-containing protein</fullName>
    </recommendedName>
</protein>
<dbReference type="InterPro" id="IPR036259">
    <property type="entry name" value="MFS_trans_sf"/>
</dbReference>
<feature type="transmembrane region" description="Helical" evidence="8">
    <location>
        <begin position="371"/>
        <end position="394"/>
    </location>
</feature>
<dbReference type="PROSITE" id="PS50850">
    <property type="entry name" value="MFS"/>
    <property type="match status" value="1"/>
</dbReference>
<feature type="domain" description="Major facilitator superfamily (MFS) profile" evidence="9">
    <location>
        <begin position="9"/>
        <end position="459"/>
    </location>
</feature>
<feature type="transmembrane region" description="Helical" evidence="8">
    <location>
        <begin position="85"/>
        <end position="104"/>
    </location>
</feature>
<comment type="similarity">
    <text evidence="2 7">Belongs to the major facilitator superfamily. Sugar transporter (TC 2.A.1.1) family.</text>
</comment>
<evidence type="ECO:0000256" key="4">
    <source>
        <dbReference type="ARBA" id="ARBA00022692"/>
    </source>
</evidence>
<dbReference type="Proteomes" id="UP001430848">
    <property type="component" value="Unassembled WGS sequence"/>
</dbReference>
<dbReference type="PANTHER" id="PTHR48022:SF11">
    <property type="entry name" value="MONOSACCHARIDE TRANSPORTER (HXT8), PUTATIVE (AFU_ORTHOLOGUE AFUA_2G08120)-RELATED"/>
    <property type="match status" value="1"/>
</dbReference>
<feature type="transmembrane region" description="Helical" evidence="8">
    <location>
        <begin position="270"/>
        <end position="288"/>
    </location>
</feature>
<dbReference type="Pfam" id="PF00083">
    <property type="entry name" value="Sugar_tr"/>
    <property type="match status" value="1"/>
</dbReference>
<dbReference type="InterPro" id="IPR020846">
    <property type="entry name" value="MFS_dom"/>
</dbReference>
<name>A0ABR1NR80_DIAER</name>
<feature type="transmembrane region" description="Helical" evidence="8">
    <location>
        <begin position="181"/>
        <end position="200"/>
    </location>
</feature>
<reference evidence="10 11" key="1">
    <citation type="submission" date="2024-02" db="EMBL/GenBank/DDBJ databases">
        <title>De novo assembly and annotation of 12 fungi associated with fruit tree decline syndrome in Ontario, Canada.</title>
        <authorList>
            <person name="Sulman M."/>
            <person name="Ellouze W."/>
            <person name="Ilyukhin E."/>
        </authorList>
    </citation>
    <scope>NUCLEOTIDE SEQUENCE [LARGE SCALE GENOMIC DNA]</scope>
    <source>
        <strain evidence="10 11">M169</strain>
    </source>
</reference>
<evidence type="ECO:0000256" key="8">
    <source>
        <dbReference type="SAM" id="Phobius"/>
    </source>
</evidence>
<dbReference type="PANTHER" id="PTHR48022">
    <property type="entry name" value="PLASTIDIC GLUCOSE TRANSPORTER 4"/>
    <property type="match status" value="1"/>
</dbReference>